<keyword evidence="1" id="KW-0812">Transmembrane</keyword>
<dbReference type="OrthoDB" id="6433571at2759"/>
<proteinExistence type="predicted"/>
<sequence>MNKILSLQPLKNSNDLRSFRKFVDNCNVQLRSLNSLGVSSANYGKILCPMLLKFIPSDLLLDYNKLQQNGSGSDIQQLLLFLMQSLTAREQTYTMNKSSFELYDCRQETKSNFSREHRSHKQQNQKSFHTACELLTAPVKENKDKIKLSCIFWDSMTHNSNECKYVINLSSEERKNILLRKGACFNCLKVAKHLSRNCPMNKTKCEICSGLHHKFFCFKQQKREIESISTDLANQNTGEVFLQTLTVYIENGNSKQLIRAILDTGSQKSYISEYAAKFIGLKSIGKETITHGLFGGHKITEVHDKYLINLCSYDGKYSFNMEVNDQKNICLGISRINDSRVLQKLATLNVFISDSSANNKIYLFEKHSDEIHILLGCDIVGKLFTGEVKQLSEGLTAVNTHLGWTVMGKLSNESKFKSENSLLVHSLLTNREKISDLWELDSLGIKDPSEKRSKLELQVLALKHCENTILRDDEGRYIVSIPWTEGSGKFEDHYSLAKGRLEKTVKTLKFTGRLFDYDQVFVDWEKEGIIEKIAQDEPNKLLNYHSKQAPEHLEKAAEKLKDSMFVDNCVASVDSSEELKSFQRDSTELLTLGKFDLSGWRHSDIEPNFDFRDNRQESGPQEIQIMGSMKEDTFSISYREIDIERKFEAWKKQLMEIQNIRFPENYRISILKMRTCHYDFFVMQRNHPMIDMTFIYLLYFLPIIQLSKLALIISTHS</sequence>
<dbReference type="PANTHER" id="PTHR47331:SF5">
    <property type="entry name" value="RIBONUCLEASE H"/>
    <property type="match status" value="1"/>
</dbReference>
<reference evidence="2" key="1">
    <citation type="submission" date="2020-07" db="EMBL/GenBank/DDBJ databases">
        <title>Multicomponent nature underlies the extraordinary mechanical properties of spider dragline silk.</title>
        <authorList>
            <person name="Kono N."/>
            <person name="Nakamura H."/>
            <person name="Mori M."/>
            <person name="Yoshida Y."/>
            <person name="Ohtoshi R."/>
            <person name="Malay A.D."/>
            <person name="Moran D.A.P."/>
            <person name="Tomita M."/>
            <person name="Numata K."/>
            <person name="Arakawa K."/>
        </authorList>
    </citation>
    <scope>NUCLEOTIDE SEQUENCE</scope>
</reference>
<dbReference type="Proteomes" id="UP000887116">
    <property type="component" value="Unassembled WGS sequence"/>
</dbReference>
<dbReference type="PANTHER" id="PTHR47331">
    <property type="entry name" value="PHD-TYPE DOMAIN-CONTAINING PROTEIN"/>
    <property type="match status" value="1"/>
</dbReference>
<dbReference type="SUPFAM" id="SSF50630">
    <property type="entry name" value="Acid proteases"/>
    <property type="match status" value="1"/>
</dbReference>
<gene>
    <name evidence="2" type="primary">AVEN_113672_1</name>
    <name evidence="2" type="ORF">TNCT_447911</name>
</gene>
<accession>A0A8X6HU45</accession>
<evidence type="ECO:0000256" key="1">
    <source>
        <dbReference type="SAM" id="Phobius"/>
    </source>
</evidence>
<comment type="caution">
    <text evidence="2">The sequence shown here is derived from an EMBL/GenBank/DDBJ whole genome shotgun (WGS) entry which is preliminary data.</text>
</comment>
<feature type="transmembrane region" description="Helical" evidence="1">
    <location>
        <begin position="694"/>
        <end position="713"/>
    </location>
</feature>
<keyword evidence="1" id="KW-0472">Membrane</keyword>
<dbReference type="EMBL" id="BMAO01029188">
    <property type="protein sequence ID" value="GFR29969.1"/>
    <property type="molecule type" value="Genomic_DNA"/>
</dbReference>
<name>A0A8X6HU45_TRICU</name>
<keyword evidence="3" id="KW-1185">Reference proteome</keyword>
<organism evidence="2 3">
    <name type="scientific">Trichonephila clavata</name>
    <name type="common">Joro spider</name>
    <name type="synonym">Nephila clavata</name>
    <dbReference type="NCBI Taxonomy" id="2740835"/>
    <lineage>
        <taxon>Eukaryota</taxon>
        <taxon>Metazoa</taxon>
        <taxon>Ecdysozoa</taxon>
        <taxon>Arthropoda</taxon>
        <taxon>Chelicerata</taxon>
        <taxon>Arachnida</taxon>
        <taxon>Araneae</taxon>
        <taxon>Araneomorphae</taxon>
        <taxon>Entelegynae</taxon>
        <taxon>Araneoidea</taxon>
        <taxon>Nephilidae</taxon>
        <taxon>Trichonephila</taxon>
    </lineage>
</organism>
<dbReference type="AlphaFoldDB" id="A0A8X6HU45"/>
<keyword evidence="1" id="KW-1133">Transmembrane helix</keyword>
<evidence type="ECO:0000313" key="3">
    <source>
        <dbReference type="Proteomes" id="UP000887116"/>
    </source>
</evidence>
<protein>
    <submittedName>
        <fullName evidence="2">Integrase catalytic domain-containing protein</fullName>
    </submittedName>
</protein>
<dbReference type="InterPro" id="IPR021109">
    <property type="entry name" value="Peptidase_aspartic_dom_sf"/>
</dbReference>
<evidence type="ECO:0000313" key="2">
    <source>
        <dbReference type="EMBL" id="GFR29969.1"/>
    </source>
</evidence>